<proteinExistence type="predicted"/>
<evidence type="ECO:0000313" key="3">
    <source>
        <dbReference type="Proteomes" id="UP000298663"/>
    </source>
</evidence>
<dbReference type="EMBL" id="AZBU02000007">
    <property type="protein sequence ID" value="TKR69818.1"/>
    <property type="molecule type" value="Genomic_DNA"/>
</dbReference>
<accession>A0A4U5MK77</accession>
<gene>
    <name evidence="2" type="ORF">L596_021921</name>
</gene>
<feature type="transmembrane region" description="Helical" evidence="1">
    <location>
        <begin position="92"/>
        <end position="108"/>
    </location>
</feature>
<feature type="transmembrane region" description="Helical" evidence="1">
    <location>
        <begin position="114"/>
        <end position="132"/>
    </location>
</feature>
<reference evidence="2 3" key="2">
    <citation type="journal article" date="2019" name="G3 (Bethesda)">
        <title>Hybrid Assembly of the Genome of the Entomopathogenic Nematode Steinernema carpocapsae Identifies the X-Chromosome.</title>
        <authorList>
            <person name="Serra L."/>
            <person name="Macchietto M."/>
            <person name="Macias-Munoz A."/>
            <person name="McGill C.J."/>
            <person name="Rodriguez I.M."/>
            <person name="Rodriguez B."/>
            <person name="Murad R."/>
            <person name="Mortazavi A."/>
        </authorList>
    </citation>
    <scope>NUCLEOTIDE SEQUENCE [LARGE SCALE GENOMIC DNA]</scope>
    <source>
        <strain evidence="2 3">ALL</strain>
    </source>
</reference>
<keyword evidence="1" id="KW-0812">Transmembrane</keyword>
<comment type="caution">
    <text evidence="2">The sequence shown here is derived from an EMBL/GenBank/DDBJ whole genome shotgun (WGS) entry which is preliminary data.</text>
</comment>
<keyword evidence="1" id="KW-1133">Transmembrane helix</keyword>
<organism evidence="2 3">
    <name type="scientific">Steinernema carpocapsae</name>
    <name type="common">Entomopathogenic nematode</name>
    <dbReference type="NCBI Taxonomy" id="34508"/>
    <lineage>
        <taxon>Eukaryota</taxon>
        <taxon>Metazoa</taxon>
        <taxon>Ecdysozoa</taxon>
        <taxon>Nematoda</taxon>
        <taxon>Chromadorea</taxon>
        <taxon>Rhabditida</taxon>
        <taxon>Tylenchina</taxon>
        <taxon>Panagrolaimomorpha</taxon>
        <taxon>Strongyloidoidea</taxon>
        <taxon>Steinernematidae</taxon>
        <taxon>Steinernema</taxon>
    </lineage>
</organism>
<reference evidence="2 3" key="1">
    <citation type="journal article" date="2015" name="Genome Biol.">
        <title>Comparative genomics of Steinernema reveals deeply conserved gene regulatory networks.</title>
        <authorList>
            <person name="Dillman A.R."/>
            <person name="Macchietto M."/>
            <person name="Porter C.F."/>
            <person name="Rogers A."/>
            <person name="Williams B."/>
            <person name="Antoshechkin I."/>
            <person name="Lee M.M."/>
            <person name="Goodwin Z."/>
            <person name="Lu X."/>
            <person name="Lewis E.E."/>
            <person name="Goodrich-Blair H."/>
            <person name="Stock S.P."/>
            <person name="Adams B.J."/>
            <person name="Sternberg P.W."/>
            <person name="Mortazavi A."/>
        </authorList>
    </citation>
    <scope>NUCLEOTIDE SEQUENCE [LARGE SCALE GENOMIC DNA]</scope>
    <source>
        <strain evidence="2 3">ALL</strain>
    </source>
</reference>
<keyword evidence="3" id="KW-1185">Reference proteome</keyword>
<name>A0A4U5MK77_STECR</name>
<evidence type="ECO:0000256" key="1">
    <source>
        <dbReference type="SAM" id="Phobius"/>
    </source>
</evidence>
<sequence length="147" mass="17076">MLRTGNCLLVFYRAPQYRYLSQAPFSSNSLSDKFAEKTKAYLPDAKKRLITTSKELAARGKEDSSSLIESLKNKSWKPKFFEKRSGSLRRRAGFLAMSIITGIVYNALVKPFKLLFKIFNVFLWFSFLTKTAKRYRSLKQKIVKKLK</sequence>
<dbReference type="Proteomes" id="UP000298663">
    <property type="component" value="Unassembled WGS sequence"/>
</dbReference>
<keyword evidence="1" id="KW-0472">Membrane</keyword>
<evidence type="ECO:0000313" key="2">
    <source>
        <dbReference type="EMBL" id="TKR69818.1"/>
    </source>
</evidence>
<dbReference type="AlphaFoldDB" id="A0A4U5MK77"/>
<protein>
    <submittedName>
        <fullName evidence="2">Uncharacterized protein</fullName>
    </submittedName>
</protein>